<dbReference type="PATRIC" id="fig|1359175.3.peg.1181"/>
<comment type="caution">
    <text evidence="2">The sequence shown here is derived from an EMBL/GenBank/DDBJ whole genome shotgun (WGS) entry which is preliminary data.</text>
</comment>
<sequence length="354" mass="39748">MNIINIINSIAESGKYCIVAIPKELSGVAKLLGIKAYEICNFTFLRPYGYNTYSKNLYELKGCDQNLKLSLSNNHTEVLFSITEHCVPTLKMTFPNNIDDGTNIEFFKVLNNLFLSNSITGCKVVNCIKEDLIEAYYGMYNSTIEENTSVIYNTSMITTSNQYNSSQYNENNYWLSLSTNYVPLVITIGVAVAVAIPTVIACYLKHKNNGLEALNRDLTTKLNHEYDELPNSNLSNNQIYDEPLASTSSYQTNIPLIPPIYAIIQKKNKLSDNQISSINSKASTNFTTALATFVESNDSDNTYDDVAYDQEGSSSSNNYSNQKKNDETFELQKNPIYNEENNDLLGITLDPIYS</sequence>
<gene>
    <name evidence="2" type="ORF">OTSTA716_0721</name>
</gene>
<evidence type="ECO:0000313" key="2">
    <source>
        <dbReference type="EMBL" id="KJV76549.1"/>
    </source>
</evidence>
<dbReference type="Proteomes" id="UP000033671">
    <property type="component" value="Unassembled WGS sequence"/>
</dbReference>
<reference evidence="2 3" key="1">
    <citation type="submission" date="2015-01" db="EMBL/GenBank/DDBJ databases">
        <title>Genome Sequencing of Rickettsiales.</title>
        <authorList>
            <person name="Daugherty S.C."/>
            <person name="Su Q."/>
            <person name="Abolude K."/>
            <person name="Beier-Sexton M."/>
            <person name="Carlyon J.A."/>
            <person name="Carter R."/>
            <person name="Day N.P."/>
            <person name="Dumler S.J."/>
            <person name="Dyachenko V."/>
            <person name="Godinez A."/>
            <person name="Kurtti T.J."/>
            <person name="Lichay M."/>
            <person name="Mullins K.E."/>
            <person name="Ott S."/>
            <person name="Pappas-Brown V."/>
            <person name="Paris D.H."/>
            <person name="Patel P."/>
            <person name="Richards A.L."/>
            <person name="Sadzewicz L."/>
            <person name="Sears K."/>
            <person name="Seidman D."/>
            <person name="Sengamalay N."/>
            <person name="Stenos J."/>
            <person name="Tallon L.J."/>
            <person name="Vincent G."/>
            <person name="Fraser C.M."/>
            <person name="Munderloh U."/>
            <person name="Dunning-Hotopp J.C."/>
        </authorList>
    </citation>
    <scope>NUCLEOTIDE SEQUENCE [LARGE SCALE GENOMIC DNA]</scope>
    <source>
        <strain evidence="2 3">TA716</strain>
    </source>
</reference>
<protein>
    <submittedName>
        <fullName evidence="2">Uncharacterized protein</fullName>
    </submittedName>
</protein>
<name>A0A0F3PBD4_ORITS</name>
<organism evidence="2 3">
    <name type="scientific">Orientia tsutsugamushi str. TA716</name>
    <dbReference type="NCBI Taxonomy" id="1359175"/>
    <lineage>
        <taxon>Bacteria</taxon>
        <taxon>Pseudomonadati</taxon>
        <taxon>Pseudomonadota</taxon>
        <taxon>Alphaproteobacteria</taxon>
        <taxon>Rickettsiales</taxon>
        <taxon>Rickettsiaceae</taxon>
        <taxon>Rickettsieae</taxon>
        <taxon>Orientia</taxon>
    </lineage>
</organism>
<dbReference type="AlphaFoldDB" id="A0A0F3PBD4"/>
<evidence type="ECO:0000313" key="3">
    <source>
        <dbReference type="Proteomes" id="UP000033671"/>
    </source>
</evidence>
<dbReference type="EMBL" id="LAOA01000019">
    <property type="protein sequence ID" value="KJV76549.1"/>
    <property type="molecule type" value="Genomic_DNA"/>
</dbReference>
<keyword evidence="1" id="KW-1133">Transmembrane helix</keyword>
<keyword evidence="1" id="KW-0812">Transmembrane</keyword>
<evidence type="ECO:0000256" key="1">
    <source>
        <dbReference type="SAM" id="Phobius"/>
    </source>
</evidence>
<accession>A0A0F3PBD4</accession>
<keyword evidence="1" id="KW-0472">Membrane</keyword>
<proteinExistence type="predicted"/>
<feature type="transmembrane region" description="Helical" evidence="1">
    <location>
        <begin position="181"/>
        <end position="204"/>
    </location>
</feature>
<dbReference type="RefSeq" id="WP_252831221.1">
    <property type="nucleotide sequence ID" value="NZ_LAOA01000019.1"/>
</dbReference>